<keyword evidence="5 15" id="KW-0378">Hydrolase</keyword>
<dbReference type="EC" id="5.6.2.4" evidence="13 15"/>
<feature type="domain" description="Helicase C-terminal" evidence="17">
    <location>
        <begin position="465"/>
        <end position="611"/>
    </location>
</feature>
<reference evidence="18 19" key="1">
    <citation type="submission" date="2009-02" db="EMBL/GenBank/DDBJ databases">
        <title>The Genome Sequence of Oxalobacter formigenes OXCC13.</title>
        <authorList>
            <consortium name="The Broad Institute Genome Sequencing Platform"/>
            <person name="Ward D."/>
            <person name="Young S.K."/>
            <person name="Kodira C.D."/>
            <person name="Zeng Q."/>
            <person name="Koehrsen M."/>
            <person name="Alvarado L."/>
            <person name="Berlin A."/>
            <person name="Borenstein D."/>
            <person name="Chen Z."/>
            <person name="Engels R."/>
            <person name="Freedman E."/>
            <person name="Gellesch M."/>
            <person name="Goldberg J."/>
            <person name="Griggs A."/>
            <person name="Gujja S."/>
            <person name="Heiman D."/>
            <person name="Hepburn T."/>
            <person name="Howarth C."/>
            <person name="Jen D."/>
            <person name="Larson L."/>
            <person name="Lewis B."/>
            <person name="Mehta T."/>
            <person name="Park D."/>
            <person name="Pearson M."/>
            <person name="Roberts A."/>
            <person name="Saif S."/>
            <person name="Shea T."/>
            <person name="Shenoy N."/>
            <person name="Sisk P."/>
            <person name="Stolte C."/>
            <person name="Sykes S."/>
            <person name="Walk T."/>
            <person name="White J."/>
            <person name="Yandava C."/>
            <person name="Allison M.J."/>
            <person name="Lander E."/>
            <person name="Nusbaum C."/>
            <person name="Galagan J."/>
            <person name="Birren B."/>
        </authorList>
    </citation>
    <scope>NUCLEOTIDE SEQUENCE [LARGE SCALE GENOMIC DNA]</scope>
    <source>
        <strain evidence="18 19">OXCC13</strain>
    </source>
</reference>
<keyword evidence="8" id="KW-0238">DNA-binding</keyword>
<evidence type="ECO:0000256" key="12">
    <source>
        <dbReference type="ARBA" id="ARBA00034617"/>
    </source>
</evidence>
<dbReference type="GO" id="GO:0005524">
    <property type="term" value="F:ATP binding"/>
    <property type="evidence" value="ECO:0007669"/>
    <property type="project" value="UniProtKB-KW"/>
</dbReference>
<comment type="catalytic activity">
    <reaction evidence="12 15">
        <text>Couples ATP hydrolysis with the unwinding of duplex DNA by translocating in the 3'-5' direction.</text>
        <dbReference type="EC" id="5.6.2.4"/>
    </reaction>
</comment>
<organism evidence="18 19">
    <name type="scientific">Oxalobacter formigenes OXCC13</name>
    <dbReference type="NCBI Taxonomy" id="556269"/>
    <lineage>
        <taxon>Bacteria</taxon>
        <taxon>Pseudomonadati</taxon>
        <taxon>Pseudomonadota</taxon>
        <taxon>Betaproteobacteria</taxon>
        <taxon>Burkholderiales</taxon>
        <taxon>Oxalobacteraceae</taxon>
        <taxon>Oxalobacter</taxon>
    </lineage>
</organism>
<keyword evidence="6 15" id="KW-0347">Helicase</keyword>
<keyword evidence="11" id="KW-0413">Isomerase</keyword>
<evidence type="ECO:0000256" key="4">
    <source>
        <dbReference type="ARBA" id="ARBA00022763"/>
    </source>
</evidence>
<dbReference type="SUPFAM" id="SSF52540">
    <property type="entry name" value="P-loop containing nucleoside triphosphate hydrolases"/>
    <property type="match status" value="2"/>
</dbReference>
<dbReference type="PROSITE" id="PS51192">
    <property type="entry name" value="HELICASE_ATP_BIND_1"/>
    <property type="match status" value="1"/>
</dbReference>
<evidence type="ECO:0000256" key="13">
    <source>
        <dbReference type="ARBA" id="ARBA00034808"/>
    </source>
</evidence>
<keyword evidence="19" id="KW-1185">Reference proteome</keyword>
<dbReference type="NCBIfam" id="TIGR00643">
    <property type="entry name" value="recG"/>
    <property type="match status" value="1"/>
</dbReference>
<evidence type="ECO:0000259" key="17">
    <source>
        <dbReference type="PROSITE" id="PS51194"/>
    </source>
</evidence>
<dbReference type="NCBIfam" id="NF008165">
    <property type="entry name" value="PRK10917.1-3"/>
    <property type="match status" value="1"/>
</dbReference>
<keyword evidence="9 15" id="KW-0233">DNA recombination</keyword>
<dbReference type="PROSITE" id="PS51194">
    <property type="entry name" value="HELICASE_CTER"/>
    <property type="match status" value="1"/>
</dbReference>
<evidence type="ECO:0000256" key="11">
    <source>
        <dbReference type="ARBA" id="ARBA00023235"/>
    </source>
</evidence>
<dbReference type="GO" id="GO:0016887">
    <property type="term" value="F:ATP hydrolysis activity"/>
    <property type="evidence" value="ECO:0007669"/>
    <property type="project" value="RHEA"/>
</dbReference>
<accession>C3XCA1</accession>
<dbReference type="CDD" id="cd17992">
    <property type="entry name" value="DEXHc_RecG"/>
    <property type="match status" value="1"/>
</dbReference>
<dbReference type="NCBIfam" id="NF008168">
    <property type="entry name" value="PRK10917.2-2"/>
    <property type="match status" value="1"/>
</dbReference>
<dbReference type="InterPro" id="IPR001650">
    <property type="entry name" value="Helicase_C-like"/>
</dbReference>
<dbReference type="Pfam" id="PF00271">
    <property type="entry name" value="Helicase_C"/>
    <property type="match status" value="1"/>
</dbReference>
<feature type="domain" description="Helicase ATP-binding" evidence="16">
    <location>
        <begin position="266"/>
        <end position="432"/>
    </location>
</feature>
<evidence type="ECO:0000256" key="5">
    <source>
        <dbReference type="ARBA" id="ARBA00022801"/>
    </source>
</evidence>
<keyword evidence="7 15" id="KW-0067">ATP-binding</keyword>
<dbReference type="InterPro" id="IPR033454">
    <property type="entry name" value="RecG_wedge"/>
</dbReference>
<dbReference type="InterPro" id="IPR011545">
    <property type="entry name" value="DEAD/DEAH_box_helicase_dom"/>
</dbReference>
<comment type="function">
    <text evidence="15">Plays a critical role in recombination and DNA repair. Helps process Holliday junction intermediates to mature products by catalyzing branch migration. Has replication fork regression activity, unwinds stalled or blocked replication forks to make a HJ that can be resolved. Has a DNA unwinding activity characteristic of a DNA helicase with 3'-5' polarity.</text>
</comment>
<keyword evidence="10 15" id="KW-0234">DNA repair</keyword>
<evidence type="ECO:0000256" key="9">
    <source>
        <dbReference type="ARBA" id="ARBA00023172"/>
    </source>
</evidence>
<evidence type="ECO:0000313" key="18">
    <source>
        <dbReference type="EMBL" id="EEO30827.1"/>
    </source>
</evidence>
<protein>
    <recommendedName>
        <fullName evidence="2 15">ATP-dependent DNA helicase RecG</fullName>
        <ecNumber evidence="13 15">5.6.2.4</ecNumber>
    </recommendedName>
</protein>
<dbReference type="RefSeq" id="WP_005882314.1">
    <property type="nucleotide sequence ID" value="NZ_GG658170.1"/>
</dbReference>
<dbReference type="EMBL" id="GG658170">
    <property type="protein sequence ID" value="EEO30827.1"/>
    <property type="molecule type" value="Genomic_DNA"/>
</dbReference>
<dbReference type="NCBIfam" id="NF008163">
    <property type="entry name" value="PRK10917.1-1"/>
    <property type="match status" value="1"/>
</dbReference>
<keyword evidence="4 15" id="KW-0227">DNA damage</keyword>
<dbReference type="GO" id="GO:0003677">
    <property type="term" value="F:DNA binding"/>
    <property type="evidence" value="ECO:0007669"/>
    <property type="project" value="UniProtKB-KW"/>
</dbReference>
<dbReference type="InterPro" id="IPR027417">
    <property type="entry name" value="P-loop_NTPase"/>
</dbReference>
<evidence type="ECO:0000256" key="15">
    <source>
        <dbReference type="RuleBase" id="RU363016"/>
    </source>
</evidence>
<dbReference type="GeneID" id="77134139"/>
<sequence>MNKTNTGKLERLGIHTDMELVLHLPSRYEDETKLTSLAEAMFRRIGHIQTEGVITLSEIQYRPRRQLVVFLSDGANQLVLRFLHFYASQQKQLALGKRVRARGELRQGFNGMEMVHPVYKIVDENTPLPDALTPVYPTSEGVSQNFLRKAINEALERIDLSDTLPDALLNKLDLPGFEKSIRYLHNPPANADENALLDRTHPAWERMKFDELLAQQLSMRRAQIARRRQKSNVLKAPGSLTKAFIRSLPFTLTDEQEKVVAEIREDLVKAWPMQRLLQGDVGSGKTVVAAIAACQAIDNGFQVAMMAPTEILAEQHFQRLNEWMAPLGISVVWLNGSMKKKAKEEVLSLIGSGEAQFIVGTHALIQESVRFANLGLAIIDEQHRFGVGQRLVLRNKGGNAESIIPHQLMMSATPIPRTLAMTFYADLDVSVIAKLPPGRKPVVTRLIDQKRRDEVIERIHAATLGGRQVYWVCPLIEESEALQLQTAVETHAILTEALNELSVGLIHGRMKAAEKQAVMTDFLEKRIHVLVATTVIEVGVDVPNASLMIIEHAERFGLSQLHQLRGRVGRGSIDSVCLLMYQKPLGDTAKKRLMTMRETNDGFVISQRDLEIRGPGEFLGARQSGQAMLRFADLEKDVDLIGKAASLAEDLLNGKLPDSDTIMSKHLARWLDYREEYLNV</sequence>
<evidence type="ECO:0000256" key="10">
    <source>
        <dbReference type="ARBA" id="ARBA00023204"/>
    </source>
</evidence>
<dbReference type="SMART" id="SM00487">
    <property type="entry name" value="DEXDc"/>
    <property type="match status" value="1"/>
</dbReference>
<dbReference type="CDD" id="cd18811">
    <property type="entry name" value="SF2_C_RecG"/>
    <property type="match status" value="1"/>
</dbReference>
<dbReference type="FunFam" id="3.40.50.300:FF:000391">
    <property type="entry name" value="ATP-dependent DNA helicase RecG"/>
    <property type="match status" value="1"/>
</dbReference>
<dbReference type="Gene3D" id="3.40.50.300">
    <property type="entry name" value="P-loop containing nucleotide triphosphate hydrolases"/>
    <property type="match status" value="2"/>
</dbReference>
<dbReference type="STRING" id="847.BRW83_0231"/>
<evidence type="ECO:0000256" key="1">
    <source>
        <dbReference type="ARBA" id="ARBA00007504"/>
    </source>
</evidence>
<dbReference type="Pfam" id="PF17191">
    <property type="entry name" value="RecG_wedge"/>
    <property type="match status" value="1"/>
</dbReference>
<dbReference type="InterPro" id="IPR014001">
    <property type="entry name" value="Helicase_ATP-bd"/>
</dbReference>
<dbReference type="InterPro" id="IPR004609">
    <property type="entry name" value="ATP-dep_DNA_helicase_RecG"/>
</dbReference>
<gene>
    <name evidence="18" type="primary">recG</name>
    <name evidence="18" type="ORF">OFBG_01855</name>
</gene>
<proteinExistence type="inferred from homology"/>
<dbReference type="InterPro" id="IPR012340">
    <property type="entry name" value="NA-bd_OB-fold"/>
</dbReference>
<evidence type="ECO:0000256" key="14">
    <source>
        <dbReference type="ARBA" id="ARBA00048988"/>
    </source>
</evidence>
<dbReference type="InterPro" id="IPR047112">
    <property type="entry name" value="RecG/Mfd"/>
</dbReference>
<dbReference type="PANTHER" id="PTHR47964:SF1">
    <property type="entry name" value="ATP-DEPENDENT DNA HELICASE HOMOLOG RECG, CHLOROPLASTIC"/>
    <property type="match status" value="1"/>
</dbReference>
<dbReference type="GO" id="GO:0006310">
    <property type="term" value="P:DNA recombination"/>
    <property type="evidence" value="ECO:0007669"/>
    <property type="project" value="UniProtKB-UniRule"/>
</dbReference>
<dbReference type="InterPro" id="IPR045562">
    <property type="entry name" value="RecG_dom3_C"/>
</dbReference>
<dbReference type="GO" id="GO:0006281">
    <property type="term" value="P:DNA repair"/>
    <property type="evidence" value="ECO:0007669"/>
    <property type="project" value="UniProtKB-UniRule"/>
</dbReference>
<evidence type="ECO:0000313" key="19">
    <source>
        <dbReference type="Proteomes" id="UP000005089"/>
    </source>
</evidence>
<dbReference type="Pfam" id="PF19833">
    <property type="entry name" value="RecG_dom3_C"/>
    <property type="match status" value="1"/>
</dbReference>
<dbReference type="Pfam" id="PF00270">
    <property type="entry name" value="DEAD"/>
    <property type="match status" value="1"/>
</dbReference>
<keyword evidence="3 15" id="KW-0547">Nucleotide-binding</keyword>
<dbReference type="GO" id="GO:0043138">
    <property type="term" value="F:3'-5' DNA helicase activity"/>
    <property type="evidence" value="ECO:0007669"/>
    <property type="project" value="UniProtKB-EC"/>
</dbReference>
<dbReference type="CDD" id="cd04488">
    <property type="entry name" value="RecG_wedge_OBF"/>
    <property type="match status" value="1"/>
</dbReference>
<dbReference type="SUPFAM" id="SSF50249">
    <property type="entry name" value="Nucleic acid-binding proteins"/>
    <property type="match status" value="1"/>
</dbReference>
<comment type="similarity">
    <text evidence="1 15">Belongs to the helicase family. RecG subfamily.</text>
</comment>
<evidence type="ECO:0000256" key="7">
    <source>
        <dbReference type="ARBA" id="ARBA00022840"/>
    </source>
</evidence>
<dbReference type="AlphaFoldDB" id="C3XCA1"/>
<evidence type="ECO:0000259" key="16">
    <source>
        <dbReference type="PROSITE" id="PS51192"/>
    </source>
</evidence>
<dbReference type="NCBIfam" id="NF008166">
    <property type="entry name" value="PRK10917.1-4"/>
    <property type="match status" value="1"/>
</dbReference>
<dbReference type="OrthoDB" id="9804325at2"/>
<evidence type="ECO:0000256" key="6">
    <source>
        <dbReference type="ARBA" id="ARBA00022806"/>
    </source>
</evidence>
<evidence type="ECO:0000256" key="3">
    <source>
        <dbReference type="ARBA" id="ARBA00022741"/>
    </source>
</evidence>
<evidence type="ECO:0000256" key="8">
    <source>
        <dbReference type="ARBA" id="ARBA00023125"/>
    </source>
</evidence>
<dbReference type="HOGENOM" id="CLU_005122_7_1_4"/>
<dbReference type="SMART" id="SM00490">
    <property type="entry name" value="HELICc"/>
    <property type="match status" value="1"/>
</dbReference>
<comment type="catalytic activity">
    <reaction evidence="14 15">
        <text>ATP + H2O = ADP + phosphate + H(+)</text>
        <dbReference type="Rhea" id="RHEA:13065"/>
        <dbReference type="ChEBI" id="CHEBI:15377"/>
        <dbReference type="ChEBI" id="CHEBI:15378"/>
        <dbReference type="ChEBI" id="CHEBI:30616"/>
        <dbReference type="ChEBI" id="CHEBI:43474"/>
        <dbReference type="ChEBI" id="CHEBI:456216"/>
        <dbReference type="EC" id="5.6.2.4"/>
    </reaction>
</comment>
<dbReference type="eggNOG" id="COG1200">
    <property type="taxonomic scope" value="Bacteria"/>
</dbReference>
<dbReference type="Proteomes" id="UP000005089">
    <property type="component" value="Unassembled WGS sequence"/>
</dbReference>
<name>C3XCA1_OXAFO</name>
<evidence type="ECO:0000256" key="2">
    <source>
        <dbReference type="ARBA" id="ARBA00017846"/>
    </source>
</evidence>
<dbReference type="PANTHER" id="PTHR47964">
    <property type="entry name" value="ATP-DEPENDENT DNA HELICASE HOMOLOG RECG, CHLOROPLASTIC"/>
    <property type="match status" value="1"/>
</dbReference>